<evidence type="ECO:0000256" key="8">
    <source>
        <dbReference type="ARBA" id="ARBA00023157"/>
    </source>
</evidence>
<reference evidence="12 13" key="1">
    <citation type="submission" date="2019-01" db="EMBL/GenBank/DDBJ databases">
        <title>Novel species of Nocardioides.</title>
        <authorList>
            <person name="Liu Q."/>
            <person name="Xin Y.-H."/>
        </authorList>
    </citation>
    <scope>NUCLEOTIDE SEQUENCE [LARGE SCALE GENOMIC DNA]</scope>
    <source>
        <strain evidence="12 13">HLT3-15</strain>
    </source>
</reference>
<evidence type="ECO:0000256" key="3">
    <source>
        <dbReference type="ARBA" id="ARBA00022692"/>
    </source>
</evidence>
<keyword evidence="3 10" id="KW-0812">Transmembrane</keyword>
<dbReference type="InterPro" id="IPR012932">
    <property type="entry name" value="VKOR"/>
</dbReference>
<keyword evidence="4" id="KW-0874">Quinone</keyword>
<keyword evidence="8" id="KW-1015">Disulfide bond</keyword>
<proteinExistence type="inferred from homology"/>
<gene>
    <name evidence="12" type="ORF">EUA06_18490</name>
</gene>
<evidence type="ECO:0000256" key="5">
    <source>
        <dbReference type="ARBA" id="ARBA00022989"/>
    </source>
</evidence>
<dbReference type="GO" id="GO:0048038">
    <property type="term" value="F:quinone binding"/>
    <property type="evidence" value="ECO:0007669"/>
    <property type="project" value="UniProtKB-KW"/>
</dbReference>
<keyword evidence="9" id="KW-0676">Redox-active center</keyword>
<comment type="similarity">
    <text evidence="2">Belongs to the VKOR family.</text>
</comment>
<dbReference type="SMART" id="SM00756">
    <property type="entry name" value="VKc"/>
    <property type="match status" value="1"/>
</dbReference>
<evidence type="ECO:0000256" key="7">
    <source>
        <dbReference type="ARBA" id="ARBA00023136"/>
    </source>
</evidence>
<evidence type="ECO:0000256" key="1">
    <source>
        <dbReference type="ARBA" id="ARBA00004141"/>
    </source>
</evidence>
<evidence type="ECO:0000256" key="4">
    <source>
        <dbReference type="ARBA" id="ARBA00022719"/>
    </source>
</evidence>
<keyword evidence="13" id="KW-1185">Reference proteome</keyword>
<evidence type="ECO:0000256" key="2">
    <source>
        <dbReference type="ARBA" id="ARBA00006214"/>
    </source>
</evidence>
<dbReference type="Pfam" id="PF07884">
    <property type="entry name" value="VKOR"/>
    <property type="match status" value="1"/>
</dbReference>
<protein>
    <submittedName>
        <fullName evidence="12">Vitamin K epoxide reductase family protein</fullName>
    </submittedName>
</protein>
<name>A0A4Q2RKX5_9ACTN</name>
<dbReference type="GO" id="GO:0016020">
    <property type="term" value="C:membrane"/>
    <property type="evidence" value="ECO:0007669"/>
    <property type="project" value="UniProtKB-SubCell"/>
</dbReference>
<dbReference type="OrthoDB" id="9783799at2"/>
<dbReference type="GO" id="GO:0016491">
    <property type="term" value="F:oxidoreductase activity"/>
    <property type="evidence" value="ECO:0007669"/>
    <property type="project" value="UniProtKB-KW"/>
</dbReference>
<evidence type="ECO:0000256" key="10">
    <source>
        <dbReference type="SAM" id="Phobius"/>
    </source>
</evidence>
<sequence length="195" mass="21318">MNEDRRLAWGLTVGGLIGFLASAVLLVERFRLTEDSDYVPSCSINPVLSCGSVMETAQAALLGFPNPIIGVASFPVVVTTGVVILAGGQLARWYWTGLQVGVTAALALVSWLAFQSLYRIGALCPYCMVVWTVVIPVFWYVTLRNMARGTFGGSVRESRAATFLGEWHAPLLLVPFLLLVGLIAERFWSYWSTLL</sequence>
<evidence type="ECO:0000313" key="12">
    <source>
        <dbReference type="EMBL" id="RYB89088.1"/>
    </source>
</evidence>
<dbReference type="Proteomes" id="UP000291838">
    <property type="component" value="Unassembled WGS sequence"/>
</dbReference>
<comment type="subcellular location">
    <subcellularLocation>
        <location evidence="1">Membrane</location>
        <topology evidence="1">Multi-pass membrane protein</topology>
    </subcellularLocation>
</comment>
<dbReference type="Gene3D" id="1.20.1440.130">
    <property type="entry name" value="VKOR domain"/>
    <property type="match status" value="1"/>
</dbReference>
<keyword evidence="7 10" id="KW-0472">Membrane</keyword>
<dbReference type="InterPro" id="IPR038354">
    <property type="entry name" value="VKOR_sf"/>
</dbReference>
<feature type="transmembrane region" description="Helical" evidence="10">
    <location>
        <begin position="7"/>
        <end position="27"/>
    </location>
</feature>
<dbReference type="RefSeq" id="WP_129478522.1">
    <property type="nucleotide sequence ID" value="NZ_SDWS01000009.1"/>
</dbReference>
<evidence type="ECO:0000259" key="11">
    <source>
        <dbReference type="SMART" id="SM00756"/>
    </source>
</evidence>
<keyword evidence="6" id="KW-0560">Oxidoreductase</keyword>
<evidence type="ECO:0000313" key="13">
    <source>
        <dbReference type="Proteomes" id="UP000291838"/>
    </source>
</evidence>
<organism evidence="12 13">
    <name type="scientific">Nocardioides glacieisoli</name>
    <dbReference type="NCBI Taxonomy" id="1168730"/>
    <lineage>
        <taxon>Bacteria</taxon>
        <taxon>Bacillati</taxon>
        <taxon>Actinomycetota</taxon>
        <taxon>Actinomycetes</taxon>
        <taxon>Propionibacteriales</taxon>
        <taxon>Nocardioidaceae</taxon>
        <taxon>Nocardioides</taxon>
    </lineage>
</organism>
<feature type="transmembrane region" description="Helical" evidence="10">
    <location>
        <begin position="163"/>
        <end position="184"/>
    </location>
</feature>
<feature type="domain" description="Vitamin K epoxide reductase" evidence="11">
    <location>
        <begin position="4"/>
        <end position="145"/>
    </location>
</feature>
<dbReference type="AlphaFoldDB" id="A0A4Q2RKX5"/>
<feature type="transmembrane region" description="Helical" evidence="10">
    <location>
        <begin position="120"/>
        <end position="142"/>
    </location>
</feature>
<keyword evidence="5 10" id="KW-1133">Transmembrane helix</keyword>
<dbReference type="InterPro" id="IPR041714">
    <property type="entry name" value="VKOR_Actinobacteria"/>
</dbReference>
<feature type="transmembrane region" description="Helical" evidence="10">
    <location>
        <begin position="93"/>
        <end position="114"/>
    </location>
</feature>
<accession>A0A4Q2RKX5</accession>
<comment type="caution">
    <text evidence="12">The sequence shown here is derived from an EMBL/GenBank/DDBJ whole genome shotgun (WGS) entry which is preliminary data.</text>
</comment>
<evidence type="ECO:0000256" key="6">
    <source>
        <dbReference type="ARBA" id="ARBA00023002"/>
    </source>
</evidence>
<dbReference type="CDD" id="cd12922">
    <property type="entry name" value="VKOR_5"/>
    <property type="match status" value="1"/>
</dbReference>
<dbReference type="EMBL" id="SDWS01000009">
    <property type="protein sequence ID" value="RYB89088.1"/>
    <property type="molecule type" value="Genomic_DNA"/>
</dbReference>
<evidence type="ECO:0000256" key="9">
    <source>
        <dbReference type="ARBA" id="ARBA00023284"/>
    </source>
</evidence>
<feature type="transmembrane region" description="Helical" evidence="10">
    <location>
        <begin position="68"/>
        <end position="86"/>
    </location>
</feature>